<accession>A0A7C0U359</accession>
<evidence type="ECO:0000256" key="3">
    <source>
        <dbReference type="SAM" id="MobiDB-lite"/>
    </source>
</evidence>
<name>A0A7C0U359_DESA2</name>
<evidence type="ECO:0000256" key="1">
    <source>
        <dbReference type="ARBA" id="ARBA00022500"/>
    </source>
</evidence>
<evidence type="ECO:0000259" key="4">
    <source>
        <dbReference type="PROSITE" id="PS51371"/>
    </source>
</evidence>
<evidence type="ECO:0000256" key="2">
    <source>
        <dbReference type="PROSITE-ProRule" id="PRU00703"/>
    </source>
</evidence>
<dbReference type="Pfam" id="PF00571">
    <property type="entry name" value="CBS"/>
    <property type="match status" value="1"/>
</dbReference>
<feature type="compositionally biased region" description="Basic and acidic residues" evidence="3">
    <location>
        <begin position="189"/>
        <end position="198"/>
    </location>
</feature>
<keyword evidence="1" id="KW-0145">Chemotaxis</keyword>
<keyword evidence="2" id="KW-0129">CBS domain</keyword>
<feature type="domain" description="CBS" evidence="4">
    <location>
        <begin position="233"/>
        <end position="272"/>
    </location>
</feature>
<sequence>MAIKLTLLAKEIFKSAKLVLKNLIGTDISISHKEGPKGLPEALSSVLWSDAFVTQIKIDNIADNDFWLIIEKKGAIFLSGKLLVLPQKTLEENLEKGELNESMLDAQREICNMLIGAIDDVFREKIDGSLHLSMGDTFPYNANAFLSEQEEYITYIAEVKIGDFEFNMTIIIAHDLTAKIEAYLQGETLSKEEEKTQPTEEQEAEETPPEKKSEVIQLTLPKEAKELTAETIAERDFPAIHAEATLAEALKKMNENNSDHLFVVDGLKLLGI</sequence>
<dbReference type="PROSITE" id="PS51371">
    <property type="entry name" value="CBS"/>
    <property type="match status" value="1"/>
</dbReference>
<dbReference type="SUPFAM" id="SSF103039">
    <property type="entry name" value="CheC-like"/>
    <property type="match status" value="1"/>
</dbReference>
<reference evidence="5" key="1">
    <citation type="journal article" date="2020" name="mSystems">
        <title>Genome- and Community-Level Interaction Insights into Carbon Utilization and Element Cycling Functions of Hydrothermarchaeota in Hydrothermal Sediment.</title>
        <authorList>
            <person name="Zhou Z."/>
            <person name="Liu Y."/>
            <person name="Xu W."/>
            <person name="Pan J."/>
            <person name="Luo Z.H."/>
            <person name="Li M."/>
        </authorList>
    </citation>
    <scope>NUCLEOTIDE SEQUENCE [LARGE SCALE GENOMIC DNA]</scope>
    <source>
        <strain evidence="5">HyVt-233</strain>
    </source>
</reference>
<proteinExistence type="predicted"/>
<feature type="region of interest" description="Disordered" evidence="3">
    <location>
        <begin position="189"/>
        <end position="213"/>
    </location>
</feature>
<dbReference type="InterPro" id="IPR000644">
    <property type="entry name" value="CBS_dom"/>
</dbReference>
<dbReference type="EMBL" id="DRBS01000246">
    <property type="protein sequence ID" value="HDD44482.1"/>
    <property type="molecule type" value="Genomic_DNA"/>
</dbReference>
<dbReference type="Gene3D" id="3.40.1550.10">
    <property type="entry name" value="CheC-like"/>
    <property type="match status" value="1"/>
</dbReference>
<protein>
    <submittedName>
        <fullName evidence="5">CBS domain-containing protein</fullName>
    </submittedName>
</protein>
<evidence type="ECO:0000313" key="5">
    <source>
        <dbReference type="EMBL" id="HDD44482.1"/>
    </source>
</evidence>
<dbReference type="Proteomes" id="UP000886289">
    <property type="component" value="Unassembled WGS sequence"/>
</dbReference>
<dbReference type="SUPFAM" id="SSF54631">
    <property type="entry name" value="CBS-domain pair"/>
    <property type="match status" value="1"/>
</dbReference>
<dbReference type="Gene3D" id="3.10.580.10">
    <property type="entry name" value="CBS-domain"/>
    <property type="match status" value="1"/>
</dbReference>
<dbReference type="InterPro" id="IPR046342">
    <property type="entry name" value="CBS_dom_sf"/>
</dbReference>
<dbReference type="GO" id="GO:0006935">
    <property type="term" value="P:chemotaxis"/>
    <property type="evidence" value="ECO:0007669"/>
    <property type="project" value="UniProtKB-KW"/>
</dbReference>
<dbReference type="AlphaFoldDB" id="A0A7C0U359"/>
<feature type="non-terminal residue" evidence="5">
    <location>
        <position position="272"/>
    </location>
</feature>
<gene>
    <name evidence="5" type="ORF">ENG63_06455</name>
</gene>
<organism evidence="5">
    <name type="scientific">Desulfofervidus auxilii</name>
    <dbReference type="NCBI Taxonomy" id="1621989"/>
    <lineage>
        <taxon>Bacteria</taxon>
        <taxon>Pseudomonadati</taxon>
        <taxon>Thermodesulfobacteriota</taxon>
        <taxon>Candidatus Desulfofervidia</taxon>
        <taxon>Candidatus Desulfofervidales</taxon>
        <taxon>Candidatus Desulfofervidaceae</taxon>
        <taxon>Candidatus Desulfofervidus</taxon>
    </lineage>
</organism>
<dbReference type="InterPro" id="IPR028976">
    <property type="entry name" value="CheC-like_sf"/>
</dbReference>
<comment type="caution">
    <text evidence="5">The sequence shown here is derived from an EMBL/GenBank/DDBJ whole genome shotgun (WGS) entry which is preliminary data.</text>
</comment>